<comment type="pathway">
    <text evidence="1 9">Nucleotide-sugar biosynthesis; GDP-L-fucose biosynthesis via de novo pathway; GDP-L-fucose from GDP-alpha-D-mannose: step 2/2.</text>
</comment>
<evidence type="ECO:0000256" key="5">
    <source>
        <dbReference type="ARBA" id="ARBA00023002"/>
    </source>
</evidence>
<comment type="catalytic activity">
    <reaction evidence="8 9">
        <text>GDP-beta-L-fucose + NADP(+) = GDP-4-dehydro-alpha-D-rhamnose + NADPH + H(+)</text>
        <dbReference type="Rhea" id="RHEA:18885"/>
        <dbReference type="ChEBI" id="CHEBI:15378"/>
        <dbReference type="ChEBI" id="CHEBI:57273"/>
        <dbReference type="ChEBI" id="CHEBI:57783"/>
        <dbReference type="ChEBI" id="CHEBI:57964"/>
        <dbReference type="ChEBI" id="CHEBI:58349"/>
        <dbReference type="EC" id="1.1.1.271"/>
    </reaction>
</comment>
<feature type="binding site" evidence="9">
    <location>
        <begin position="110"/>
        <end position="113"/>
    </location>
    <ligand>
        <name>NADP(+)</name>
        <dbReference type="ChEBI" id="CHEBI:58349"/>
    </ligand>
</feature>
<evidence type="ECO:0000256" key="6">
    <source>
        <dbReference type="ARBA" id="ARBA00023235"/>
    </source>
</evidence>
<feature type="active site" description="Proton donor/acceptor" evidence="9">
    <location>
        <position position="141"/>
    </location>
</feature>
<dbReference type="InterPro" id="IPR001509">
    <property type="entry name" value="Epimerase_deHydtase"/>
</dbReference>
<dbReference type="Proteomes" id="UP000002715">
    <property type="component" value="Chromosome"/>
</dbReference>
<feature type="binding site" evidence="9">
    <location>
        <position position="145"/>
    </location>
    <ligand>
        <name>NADP(+)</name>
        <dbReference type="ChEBI" id="CHEBI:58349"/>
    </ligand>
</feature>
<name>Q319S1_PROM9</name>
<keyword evidence="5 9" id="KW-0560">Oxidoreductase</keyword>
<feature type="binding site" evidence="9">
    <location>
        <begin position="15"/>
        <end position="21"/>
    </location>
    <ligand>
        <name>NADP(+)</name>
        <dbReference type="ChEBI" id="CHEBI:58349"/>
    </ligand>
</feature>
<evidence type="ECO:0000256" key="2">
    <source>
        <dbReference type="ARBA" id="ARBA00005959"/>
    </source>
</evidence>
<proteinExistence type="inferred from homology"/>
<feature type="binding site" evidence="9">
    <location>
        <position position="287"/>
    </location>
    <ligand>
        <name>substrate</name>
    </ligand>
</feature>
<dbReference type="CDD" id="cd05239">
    <property type="entry name" value="GDP_FS_SDR_e"/>
    <property type="match status" value="1"/>
</dbReference>
<evidence type="ECO:0000313" key="12">
    <source>
        <dbReference type="Proteomes" id="UP000002715"/>
    </source>
</evidence>
<feature type="binding site" evidence="9">
    <location>
        <position position="207"/>
    </location>
    <ligand>
        <name>substrate</name>
    </ligand>
</feature>
<dbReference type="AlphaFoldDB" id="Q319S1"/>
<dbReference type="HOGENOM" id="CLU_007383_18_0_3"/>
<feature type="domain" description="NAD-dependent epimerase/dehydratase" evidence="10">
    <location>
        <begin position="11"/>
        <end position="232"/>
    </location>
</feature>
<reference evidence="12" key="1">
    <citation type="submission" date="2005-07" db="EMBL/GenBank/DDBJ databases">
        <title>Complete sequence of Prochlorococcus marinus str. MIT 9312.</title>
        <authorList>
            <consortium name="US DOE Joint Genome Institute"/>
            <person name="Copeland A."/>
            <person name="Lucas S."/>
            <person name="Lapidus A."/>
            <person name="Barry K."/>
            <person name="Detter J.C."/>
            <person name="Glavina T."/>
            <person name="Hammon N."/>
            <person name="Israni S."/>
            <person name="Pitluck S."/>
            <person name="Thiel J."/>
            <person name="Schmutz J."/>
            <person name="Larimer F."/>
            <person name="Land M."/>
            <person name="Kyrpides N."/>
            <person name="Lykidis A."/>
            <person name="Richardson P."/>
        </authorList>
    </citation>
    <scope>NUCLEOTIDE SEQUENCE [LARGE SCALE GENOMIC DNA]</scope>
    <source>
        <strain evidence="12">MIT 9312</strain>
    </source>
</reference>
<dbReference type="PANTHER" id="PTHR43238">
    <property type="entry name" value="GDP-L-FUCOSE SYNTHASE"/>
    <property type="match status" value="1"/>
</dbReference>
<feature type="binding site" evidence="9">
    <location>
        <begin position="168"/>
        <end position="171"/>
    </location>
    <ligand>
        <name>NADP(+)</name>
        <dbReference type="ChEBI" id="CHEBI:58349"/>
    </ligand>
</feature>
<sequence>MQKNLLLNSKVFIAGHKGMVGSAIFRKLDNLGYKNIITVTKKDLNLEDANKVRQWFENYKPDIVIIAAAKVGGINANNKYPVDFLLKNLKIQNNLIEASWLNNVNRLLFLGSSCIYPKFSTQPIKEEYLLTGELEPTNEWYALAKIAGIKLCQALRKQYGFDAISLMPTNLYGPGDNYNLSSSHVLPALIRKFYEGKENNLNEVTCWGTGNPRREFLHVDDLAEAVVFVLKNWHPSLPEAPKDSRNQTLPFLNVGTGNDISIKELANLIAKEIGYCGKIIWDQSKPDGMFRKQLDVSNIINLGWEPKIKFSDGIKDSIIGFKNELKTNTLRI</sequence>
<gene>
    <name evidence="9" type="primary">fcl</name>
    <name evidence="11" type="ordered locus">PMT9312_1315</name>
</gene>
<dbReference type="GO" id="GO:0042351">
    <property type="term" value="P:'de novo' GDP-L-fucose biosynthetic process"/>
    <property type="evidence" value="ECO:0007669"/>
    <property type="project" value="UniProtKB-UniRule"/>
</dbReference>
<feature type="binding site" evidence="9">
    <location>
        <position position="184"/>
    </location>
    <ligand>
        <name>NADP(+)</name>
        <dbReference type="ChEBI" id="CHEBI:58349"/>
    </ligand>
</feature>
<dbReference type="FunFam" id="3.40.50.720:FF:000101">
    <property type="entry name" value="GDP-L-fucose synthase"/>
    <property type="match status" value="1"/>
</dbReference>
<dbReference type="GO" id="GO:0016853">
    <property type="term" value="F:isomerase activity"/>
    <property type="evidence" value="ECO:0007669"/>
    <property type="project" value="UniProtKB-KW"/>
</dbReference>
<dbReference type="eggNOG" id="COG0451">
    <property type="taxonomic scope" value="Bacteria"/>
</dbReference>
<dbReference type="SUPFAM" id="SSF51735">
    <property type="entry name" value="NAD(P)-binding Rossmann-fold domains"/>
    <property type="match status" value="1"/>
</dbReference>
<keyword evidence="6 9" id="KW-0413">Isomerase</keyword>
<dbReference type="HAMAP" id="MF_00956">
    <property type="entry name" value="GDP_fucose_synth"/>
    <property type="match status" value="1"/>
</dbReference>
<protein>
    <recommendedName>
        <fullName evidence="3 9">GDP-L-fucose synthase</fullName>
        <ecNumber evidence="3 9">1.1.1.271</ecNumber>
    </recommendedName>
    <alternativeName>
        <fullName evidence="9">GDP-4-keto-6-deoxy-D-mannose-3,5-epimerase-4-reductase</fullName>
    </alternativeName>
</protein>
<feature type="binding site" evidence="9">
    <location>
        <position position="192"/>
    </location>
    <ligand>
        <name>substrate</name>
    </ligand>
</feature>
<dbReference type="Pfam" id="PF01370">
    <property type="entry name" value="Epimerase"/>
    <property type="match status" value="1"/>
</dbReference>
<keyword evidence="4 9" id="KW-0521">NADP</keyword>
<dbReference type="GO" id="GO:0050577">
    <property type="term" value="F:GDP-L-fucose synthase activity"/>
    <property type="evidence" value="ECO:0007669"/>
    <property type="project" value="UniProtKB-UniRule"/>
</dbReference>
<evidence type="ECO:0000259" key="10">
    <source>
        <dbReference type="Pfam" id="PF01370"/>
    </source>
</evidence>
<feature type="binding site" evidence="9">
    <location>
        <position position="214"/>
    </location>
    <ligand>
        <name>substrate</name>
    </ligand>
</feature>
<dbReference type="GO" id="GO:0070401">
    <property type="term" value="F:NADP+ binding"/>
    <property type="evidence" value="ECO:0007669"/>
    <property type="project" value="UniProtKB-UniRule"/>
</dbReference>
<dbReference type="Gene3D" id="3.90.25.10">
    <property type="entry name" value="UDP-galactose 4-epimerase, domain 1"/>
    <property type="match status" value="1"/>
</dbReference>
<evidence type="ECO:0000313" key="11">
    <source>
        <dbReference type="EMBL" id="ABB50374.1"/>
    </source>
</evidence>
<feature type="site" description="Important for catalytic activity" evidence="9">
    <location>
        <position position="112"/>
    </location>
</feature>
<dbReference type="RefSeq" id="WP_011376860.1">
    <property type="nucleotide sequence ID" value="NC_007577.1"/>
</dbReference>
<dbReference type="STRING" id="74546.PMT9312_1315"/>
<dbReference type="KEGG" id="pmi:PMT9312_1315"/>
<evidence type="ECO:0000256" key="4">
    <source>
        <dbReference type="ARBA" id="ARBA00022857"/>
    </source>
</evidence>
<comment type="function">
    <text evidence="9">Catalyzes the two-step NADP-dependent conversion of GDP-4-dehydro-6-deoxy-D-mannose to GDP-fucose, involving an epimerase and a reductase reaction.</text>
</comment>
<evidence type="ECO:0000256" key="7">
    <source>
        <dbReference type="ARBA" id="ARBA00023268"/>
    </source>
</evidence>
<dbReference type="InterPro" id="IPR036291">
    <property type="entry name" value="NAD(P)-bd_dom_sf"/>
</dbReference>
<evidence type="ECO:0000256" key="3">
    <source>
        <dbReference type="ARBA" id="ARBA00012371"/>
    </source>
</evidence>
<dbReference type="Gene3D" id="3.40.50.720">
    <property type="entry name" value="NAD(P)-binding Rossmann-like Domain"/>
    <property type="match status" value="1"/>
</dbReference>
<dbReference type="PANTHER" id="PTHR43238:SF1">
    <property type="entry name" value="GDP-L-FUCOSE SYNTHASE"/>
    <property type="match status" value="1"/>
</dbReference>
<accession>Q319S1</accession>
<dbReference type="UniPathway" id="UPA00128">
    <property type="reaction ID" value="UER00191"/>
</dbReference>
<evidence type="ECO:0000256" key="8">
    <source>
        <dbReference type="ARBA" id="ARBA00051935"/>
    </source>
</evidence>
<comment type="similarity">
    <text evidence="2 9">Belongs to the NAD(P)-dependent epimerase/dehydratase family. Fucose synthase subfamily.</text>
</comment>
<feature type="site" description="Important for catalytic activity" evidence="9">
    <location>
        <position position="114"/>
    </location>
</feature>
<evidence type="ECO:0000256" key="1">
    <source>
        <dbReference type="ARBA" id="ARBA00004883"/>
    </source>
</evidence>
<dbReference type="InterPro" id="IPR028614">
    <property type="entry name" value="GDP_fucose/colitose_synth"/>
</dbReference>
<dbReference type="OrthoDB" id="9811425at2"/>
<organism evidence="11 12">
    <name type="scientific">Prochlorococcus marinus (strain MIT 9312)</name>
    <dbReference type="NCBI Taxonomy" id="74546"/>
    <lineage>
        <taxon>Bacteria</taxon>
        <taxon>Bacillati</taxon>
        <taxon>Cyanobacteriota</taxon>
        <taxon>Cyanophyceae</taxon>
        <taxon>Synechococcales</taxon>
        <taxon>Prochlorococcaceae</taxon>
        <taxon>Prochlorococcus</taxon>
    </lineage>
</organism>
<keyword evidence="7 9" id="KW-0511">Multifunctional enzyme</keyword>
<dbReference type="EC" id="1.1.1.271" evidence="3 9"/>
<dbReference type="EMBL" id="CP000111">
    <property type="protein sequence ID" value="ABB50374.1"/>
    <property type="molecule type" value="Genomic_DNA"/>
</dbReference>
<evidence type="ECO:0000256" key="9">
    <source>
        <dbReference type="HAMAP-Rule" id="MF_00956"/>
    </source>
</evidence>